<dbReference type="Pfam" id="PF00196">
    <property type="entry name" value="GerE"/>
    <property type="match status" value="1"/>
</dbReference>
<feature type="modified residue" description="4-aspartylphosphate" evidence="3">
    <location>
        <position position="57"/>
    </location>
</feature>
<feature type="domain" description="Response regulatory" evidence="6">
    <location>
        <begin position="6"/>
        <end position="126"/>
    </location>
</feature>
<dbReference type="GO" id="GO:0003677">
    <property type="term" value="F:DNA binding"/>
    <property type="evidence" value="ECO:0007669"/>
    <property type="project" value="UniProtKB-KW"/>
</dbReference>
<dbReference type="InterPro" id="IPR011006">
    <property type="entry name" value="CheY-like_superfamily"/>
</dbReference>
<accession>A0A2N7VW41</accession>
<dbReference type="EMBL" id="PNXY01000049">
    <property type="protein sequence ID" value="PMS21365.1"/>
    <property type="molecule type" value="Genomic_DNA"/>
</dbReference>
<dbReference type="EMBL" id="CADIJZ010000044">
    <property type="protein sequence ID" value="CAB3740761.1"/>
    <property type="molecule type" value="Genomic_DNA"/>
</dbReference>
<evidence type="ECO:0000259" key="6">
    <source>
        <dbReference type="PROSITE" id="PS50110"/>
    </source>
</evidence>
<feature type="transmembrane region" description="Helical" evidence="4">
    <location>
        <begin position="84"/>
        <end position="105"/>
    </location>
</feature>
<dbReference type="SUPFAM" id="SSF46894">
    <property type="entry name" value="C-terminal effector domain of the bipartite response regulators"/>
    <property type="match status" value="1"/>
</dbReference>
<keyword evidence="1 3" id="KW-0597">Phosphoprotein</keyword>
<keyword evidence="2 8" id="KW-0238">DNA-binding</keyword>
<evidence type="ECO:0000259" key="5">
    <source>
        <dbReference type="PROSITE" id="PS50043"/>
    </source>
</evidence>
<protein>
    <submittedName>
        <fullName evidence="8">DNA-binding response regulator</fullName>
    </submittedName>
    <submittedName>
        <fullName evidence="7">Transcriptional regulatory protein RcsB</fullName>
    </submittedName>
</protein>
<keyword evidence="4" id="KW-0472">Membrane</keyword>
<evidence type="ECO:0000256" key="2">
    <source>
        <dbReference type="ARBA" id="ARBA00023125"/>
    </source>
</evidence>
<name>A0A2N7VW41_9BURK</name>
<dbReference type="OrthoDB" id="8585266at2"/>
<sequence length="214" mass="23574">MTEKIRIIVADDHDCVRAGVRQLLHATPHIEIVGEARNTQGLAELTDMYHCDVVVSDIGMPGLDGGSNAIPFLRRMLRGRTHPAVVVLTMICHAHMLSGLLHLGVSAIVDKRDTTAALIDAIRTALAGEVYLSEHVRIAIETTDTPPQLRASVLSAREWEIFQLYVQGLAVHEIATRLERSGKTISTQKRTAMRKLGLETESDLIDYARQIGLI</sequence>
<dbReference type="CDD" id="cd06170">
    <property type="entry name" value="LuxR_C_like"/>
    <property type="match status" value="1"/>
</dbReference>
<dbReference type="Proteomes" id="UP000494205">
    <property type="component" value="Unassembled WGS sequence"/>
</dbReference>
<dbReference type="SMART" id="SM00421">
    <property type="entry name" value="HTH_LUXR"/>
    <property type="match status" value="1"/>
</dbReference>
<proteinExistence type="predicted"/>
<dbReference type="RefSeq" id="WP_102636376.1">
    <property type="nucleotide sequence ID" value="NZ_CADIJZ010000044.1"/>
</dbReference>
<dbReference type="Proteomes" id="UP000235659">
    <property type="component" value="Unassembled WGS sequence"/>
</dbReference>
<dbReference type="PRINTS" id="PR00038">
    <property type="entry name" value="HTHLUXR"/>
</dbReference>
<evidence type="ECO:0000256" key="3">
    <source>
        <dbReference type="PROSITE-ProRule" id="PRU00169"/>
    </source>
</evidence>
<keyword evidence="4" id="KW-0812">Transmembrane</keyword>
<dbReference type="SMART" id="SM00448">
    <property type="entry name" value="REC"/>
    <property type="match status" value="1"/>
</dbReference>
<dbReference type="AlphaFoldDB" id="A0A2N7VW41"/>
<dbReference type="GO" id="GO:0006355">
    <property type="term" value="P:regulation of DNA-templated transcription"/>
    <property type="evidence" value="ECO:0007669"/>
    <property type="project" value="InterPro"/>
</dbReference>
<evidence type="ECO:0000313" key="9">
    <source>
        <dbReference type="Proteomes" id="UP000235659"/>
    </source>
</evidence>
<dbReference type="GO" id="GO:0000160">
    <property type="term" value="P:phosphorelay signal transduction system"/>
    <property type="evidence" value="ECO:0007669"/>
    <property type="project" value="InterPro"/>
</dbReference>
<keyword evidence="9" id="KW-1185">Reference proteome</keyword>
<gene>
    <name evidence="7" type="primary">rcsB_2</name>
    <name evidence="8" type="ORF">C0Z16_33985</name>
    <name evidence="7" type="ORF">LMG27174_06676</name>
</gene>
<dbReference type="InterPro" id="IPR000792">
    <property type="entry name" value="Tscrpt_reg_LuxR_C"/>
</dbReference>
<keyword evidence="4" id="KW-1133">Transmembrane helix</keyword>
<evidence type="ECO:0000313" key="10">
    <source>
        <dbReference type="Proteomes" id="UP000494205"/>
    </source>
</evidence>
<dbReference type="PROSITE" id="PS50110">
    <property type="entry name" value="RESPONSE_REGULATORY"/>
    <property type="match status" value="1"/>
</dbReference>
<dbReference type="Gene3D" id="3.40.50.2300">
    <property type="match status" value="1"/>
</dbReference>
<reference evidence="8 9" key="1">
    <citation type="submission" date="2018-01" db="EMBL/GenBank/DDBJ databases">
        <title>Whole genome analyses suggest that Burkholderia sensu lato contains two further novel genera in the rhizoxinica-symbiotica group Mycetohabitans gen. nov., and Trinickia gen. nov.: implications for the evolution of diazotrophy and nodulation in the Burkholderiaceae.</title>
        <authorList>
            <person name="Estrada-de los Santos P."/>
            <person name="Palmer M."/>
            <person name="Chavez-Ramirez B."/>
            <person name="Beukes C."/>
            <person name="Steenkamp E.T."/>
            <person name="Hirsch A.M."/>
            <person name="Manyaka P."/>
            <person name="Maluk M."/>
            <person name="Lafos M."/>
            <person name="Crook M."/>
            <person name="Gross E."/>
            <person name="Simon M.F."/>
            <person name="Bueno dos Reis Junior F."/>
            <person name="Poole P.S."/>
            <person name="Venter S.N."/>
            <person name="James E.K."/>
        </authorList>
    </citation>
    <scope>NUCLEOTIDE SEQUENCE [LARGE SCALE GENOMIC DNA]</scope>
    <source>
        <strain evidence="8 9">WSM 3937</strain>
    </source>
</reference>
<dbReference type="InterPro" id="IPR016032">
    <property type="entry name" value="Sig_transdc_resp-reg_C-effctor"/>
</dbReference>
<dbReference type="InterPro" id="IPR039420">
    <property type="entry name" value="WalR-like"/>
</dbReference>
<evidence type="ECO:0000256" key="1">
    <source>
        <dbReference type="ARBA" id="ARBA00022553"/>
    </source>
</evidence>
<reference evidence="7 10" key="2">
    <citation type="submission" date="2020-04" db="EMBL/GenBank/DDBJ databases">
        <authorList>
            <person name="De Canck E."/>
        </authorList>
    </citation>
    <scope>NUCLEOTIDE SEQUENCE [LARGE SCALE GENOMIC DNA]</scope>
    <source>
        <strain evidence="7 10">LMG 27174</strain>
    </source>
</reference>
<dbReference type="CDD" id="cd17535">
    <property type="entry name" value="REC_NarL-like"/>
    <property type="match status" value="1"/>
</dbReference>
<dbReference type="SUPFAM" id="SSF52172">
    <property type="entry name" value="CheY-like"/>
    <property type="match status" value="1"/>
</dbReference>
<evidence type="ECO:0000313" key="8">
    <source>
        <dbReference type="EMBL" id="PMS21365.1"/>
    </source>
</evidence>
<dbReference type="PANTHER" id="PTHR43214:SF17">
    <property type="entry name" value="TRANSCRIPTIONAL REGULATORY PROTEIN RCSB"/>
    <property type="match status" value="1"/>
</dbReference>
<feature type="domain" description="HTH luxR-type" evidence="5">
    <location>
        <begin position="147"/>
        <end position="212"/>
    </location>
</feature>
<dbReference type="Pfam" id="PF00072">
    <property type="entry name" value="Response_reg"/>
    <property type="match status" value="1"/>
</dbReference>
<dbReference type="InterPro" id="IPR001789">
    <property type="entry name" value="Sig_transdc_resp-reg_receiver"/>
</dbReference>
<dbReference type="PROSITE" id="PS50043">
    <property type="entry name" value="HTH_LUXR_2"/>
    <property type="match status" value="1"/>
</dbReference>
<evidence type="ECO:0000313" key="7">
    <source>
        <dbReference type="EMBL" id="CAB3740761.1"/>
    </source>
</evidence>
<evidence type="ECO:0000256" key="4">
    <source>
        <dbReference type="SAM" id="Phobius"/>
    </source>
</evidence>
<dbReference type="InterPro" id="IPR058245">
    <property type="entry name" value="NreC/VraR/RcsB-like_REC"/>
</dbReference>
<organism evidence="7 10">
    <name type="scientific">Paraburkholderia rhynchosiae</name>
    <dbReference type="NCBI Taxonomy" id="487049"/>
    <lineage>
        <taxon>Bacteria</taxon>
        <taxon>Pseudomonadati</taxon>
        <taxon>Pseudomonadota</taxon>
        <taxon>Betaproteobacteria</taxon>
        <taxon>Burkholderiales</taxon>
        <taxon>Burkholderiaceae</taxon>
        <taxon>Paraburkholderia</taxon>
    </lineage>
</organism>
<dbReference type="PANTHER" id="PTHR43214">
    <property type="entry name" value="TWO-COMPONENT RESPONSE REGULATOR"/>
    <property type="match status" value="1"/>
</dbReference>